<dbReference type="Gene3D" id="2.60.40.3650">
    <property type="match status" value="1"/>
</dbReference>
<evidence type="ECO:0000313" key="5">
    <source>
        <dbReference type="Proteomes" id="UP000296201"/>
    </source>
</evidence>
<dbReference type="InterPro" id="IPR007963">
    <property type="entry name" value="Peptidase_M61_catalytic"/>
</dbReference>
<feature type="domain" description="Peptidase M61 N-terminal" evidence="3">
    <location>
        <begin position="5"/>
        <end position="178"/>
    </location>
</feature>
<evidence type="ECO:0000259" key="1">
    <source>
        <dbReference type="Pfam" id="PF05299"/>
    </source>
</evidence>
<dbReference type="Pfam" id="PF17899">
    <property type="entry name" value="Peptidase_M61_N"/>
    <property type="match status" value="1"/>
</dbReference>
<dbReference type="SUPFAM" id="SSF50156">
    <property type="entry name" value="PDZ domain-like"/>
    <property type="match status" value="1"/>
</dbReference>
<dbReference type="Gene3D" id="1.10.390.10">
    <property type="entry name" value="Neutral Protease Domain 2"/>
    <property type="match status" value="1"/>
</dbReference>
<reference evidence="4 5" key="1">
    <citation type="submission" date="2018-08" db="EMBL/GenBank/DDBJ databases">
        <title>Horizontal acquisition of hydrogen conversion ability and other habitat adaptations in Hydrogenovibrio crunogenus strains.</title>
        <authorList>
            <person name="Gonnella G."/>
            <person name="Adam N."/>
            <person name="Perner M."/>
        </authorList>
    </citation>
    <scope>NUCLEOTIDE SEQUENCE [LARGE SCALE GENOMIC DNA]</scope>
    <source>
        <strain evidence="4 5">SP-41</strain>
    </source>
</reference>
<accession>A0A4P7P0E5</accession>
<dbReference type="RefSeq" id="WP_135795880.1">
    <property type="nucleotide sequence ID" value="NZ_CP032096.1"/>
</dbReference>
<evidence type="ECO:0000313" key="4">
    <source>
        <dbReference type="EMBL" id="QBZ83245.1"/>
    </source>
</evidence>
<dbReference type="InterPro" id="IPR040756">
    <property type="entry name" value="Peptidase_M61_N"/>
</dbReference>
<keyword evidence="5" id="KW-1185">Reference proteome</keyword>
<dbReference type="InterPro" id="IPR024191">
    <property type="entry name" value="Peptidase_M61"/>
</dbReference>
<evidence type="ECO:0000259" key="2">
    <source>
        <dbReference type="Pfam" id="PF13180"/>
    </source>
</evidence>
<feature type="domain" description="Peptidase M61 catalytic" evidence="1">
    <location>
        <begin position="277"/>
        <end position="393"/>
    </location>
</feature>
<organism evidence="4 5">
    <name type="scientific">Hydrogenovibrio crunogenus</name>
    <dbReference type="NCBI Taxonomy" id="39765"/>
    <lineage>
        <taxon>Bacteria</taxon>
        <taxon>Pseudomonadati</taxon>
        <taxon>Pseudomonadota</taxon>
        <taxon>Gammaproteobacteria</taxon>
        <taxon>Thiotrichales</taxon>
        <taxon>Piscirickettsiaceae</taxon>
        <taxon>Hydrogenovibrio</taxon>
    </lineage>
</organism>
<dbReference type="Pfam" id="PF13180">
    <property type="entry name" value="PDZ_2"/>
    <property type="match status" value="1"/>
</dbReference>
<dbReference type="InterPro" id="IPR027268">
    <property type="entry name" value="Peptidase_M4/M1_CTD_sf"/>
</dbReference>
<dbReference type="SUPFAM" id="SSF55486">
    <property type="entry name" value="Metalloproteases ('zincins'), catalytic domain"/>
    <property type="match status" value="1"/>
</dbReference>
<evidence type="ECO:0000259" key="3">
    <source>
        <dbReference type="Pfam" id="PF17899"/>
    </source>
</evidence>
<dbReference type="OrthoDB" id="9778516at2"/>
<dbReference type="InterPro" id="IPR001478">
    <property type="entry name" value="PDZ"/>
</dbReference>
<feature type="domain" description="PDZ" evidence="2">
    <location>
        <begin position="496"/>
        <end position="574"/>
    </location>
</feature>
<dbReference type="Proteomes" id="UP000296201">
    <property type="component" value="Chromosome"/>
</dbReference>
<gene>
    <name evidence="4" type="ORF">GHNINEIG_01297</name>
</gene>
<dbReference type="Pfam" id="PF05299">
    <property type="entry name" value="Peptidase_M61"/>
    <property type="match status" value="1"/>
</dbReference>
<proteinExistence type="predicted"/>
<sequence length="601" mass="68747">MPDIQYRISPANPNAHLFSVTLEIASPDSKGQTVSLPNWIPGSYLIRDFSKHIIGLHAKTASGVPLKLTPIDKSTWQLEPINEAVTLSYEVYAWDLSVRGAHFDTTHAFFNGTSAFLAVDNQREKPCHVELVRSEHARTENWQVATTLPQQQTDAFGYGHYVAQNYLDLIEYPVEMGNFHCLEFTACGIPHRMALTGRIEFDRLDKERLINDLTKICETELNLFGKPYPVKQYLFQVTVTEKDYGGLEHMDSTALICARTDLPYLTDEKTTDGYTQFLELCSHEYFHTWNVKRIRPDVYQAPLLDKPVFTNQLWWFEGITSFYDLQILNRAGILDNDTYLDRLAKEMTRVYRMPGRFKQSVAESSLMTWTKFYQQDENAPNAIVSYYTKGSLLALGLDLTIRAGTNNQKSLDDVLLTLWQRYGVTRKGIQEGEIEALCSEVSGIDLTDFFDRHLFGTEDIPFESLFAKFGIDFTLRPAINVKDPGGKTEQKNFPPQLGANLINTEHQTVRLTHTWNDQPAKLAGLASGDEIIALNGFKISNIQGLEDFLRRHQVGDHIQCHYFRRDELYEACLKLTSPVQDRVLLEHAQNTQKEVLEWLTH</sequence>
<dbReference type="AlphaFoldDB" id="A0A4P7P0E5"/>
<name>A0A4P7P0E5_9GAMM</name>
<dbReference type="PIRSF" id="PIRSF016493">
    <property type="entry name" value="Glycyl_aminpptds"/>
    <property type="match status" value="1"/>
</dbReference>
<dbReference type="InterPro" id="IPR036034">
    <property type="entry name" value="PDZ_sf"/>
</dbReference>
<protein>
    <submittedName>
        <fullName evidence="4">Peptidase M61</fullName>
    </submittedName>
</protein>
<dbReference type="Gene3D" id="2.30.42.10">
    <property type="match status" value="1"/>
</dbReference>
<dbReference type="EMBL" id="CP032096">
    <property type="protein sequence ID" value="QBZ83245.1"/>
    <property type="molecule type" value="Genomic_DNA"/>
</dbReference>